<gene>
    <name evidence="1" type="ORF">PoMZ_03969</name>
</gene>
<name>A0A4P7N931_PYROR</name>
<proteinExistence type="predicted"/>
<organism evidence="1 2">
    <name type="scientific">Pyricularia oryzae</name>
    <name type="common">Rice blast fungus</name>
    <name type="synonym">Magnaporthe oryzae</name>
    <dbReference type="NCBI Taxonomy" id="318829"/>
    <lineage>
        <taxon>Eukaryota</taxon>
        <taxon>Fungi</taxon>
        <taxon>Dikarya</taxon>
        <taxon>Ascomycota</taxon>
        <taxon>Pezizomycotina</taxon>
        <taxon>Sordariomycetes</taxon>
        <taxon>Sordariomycetidae</taxon>
        <taxon>Magnaporthales</taxon>
        <taxon>Pyriculariaceae</taxon>
        <taxon>Pyricularia</taxon>
    </lineage>
</organism>
<evidence type="ECO:0000313" key="1">
    <source>
        <dbReference type="EMBL" id="QBZ59009.1"/>
    </source>
</evidence>
<evidence type="ECO:0000313" key="2">
    <source>
        <dbReference type="Proteomes" id="UP000294847"/>
    </source>
</evidence>
<dbReference type="EMBL" id="CP034206">
    <property type="protein sequence ID" value="QBZ59009.1"/>
    <property type="molecule type" value="Genomic_DNA"/>
</dbReference>
<reference evidence="1 2" key="1">
    <citation type="journal article" date="2019" name="Mol. Biol. Evol.">
        <title>Blast fungal genomes show frequent chromosomal changes, gene gains and losses, and effector gene turnover.</title>
        <authorList>
            <person name="Gomez Luciano L.B."/>
            <person name="Jason Tsai I."/>
            <person name="Chuma I."/>
            <person name="Tosa Y."/>
            <person name="Chen Y.H."/>
            <person name="Li J.Y."/>
            <person name="Li M.Y."/>
            <person name="Jade Lu M.Y."/>
            <person name="Nakayashiki H."/>
            <person name="Li W.H."/>
        </authorList>
    </citation>
    <scope>NUCLEOTIDE SEQUENCE [LARGE SCALE GENOMIC DNA]</scope>
    <source>
        <strain evidence="1">MZ5-1-6</strain>
    </source>
</reference>
<dbReference type="PANTHER" id="PTHR42077:SF1">
    <property type="entry name" value="YALI0F30239P"/>
    <property type="match status" value="1"/>
</dbReference>
<dbReference type="OMA" id="GWVGYQI"/>
<protein>
    <submittedName>
        <fullName evidence="1">Uncharacterized protein</fullName>
    </submittedName>
</protein>
<sequence length="104" mass="11272">MAWGKSAKPAAPPSTISTLLPLIILLVIVGSIAFVAYHVWVASQNIGKQASAKMGKKNVVFSKDGMRVGVRHVENERYVDATQKWVVKAWDHASNAKGDGKKSK</sequence>
<accession>A0A4P7N931</accession>
<dbReference type="VEuPathDB" id="FungiDB:M_BR32_EuGene_00045021"/>
<dbReference type="Proteomes" id="UP000294847">
    <property type="component" value="Chromosome 3"/>
</dbReference>
<dbReference type="PANTHER" id="PTHR42077">
    <property type="entry name" value="YALI0F30239P"/>
    <property type="match status" value="1"/>
</dbReference>
<dbReference type="AlphaFoldDB" id="A0A4P7N931"/>